<dbReference type="Gene3D" id="3.40.630.40">
    <property type="entry name" value="Zn-dependent exopeptidases"/>
    <property type="match status" value="1"/>
</dbReference>
<dbReference type="EMBL" id="MSDU01000028">
    <property type="protein sequence ID" value="OLN21914.1"/>
    <property type="molecule type" value="Genomic_DNA"/>
</dbReference>
<evidence type="ECO:0000313" key="3">
    <source>
        <dbReference type="Proteomes" id="UP000185568"/>
    </source>
</evidence>
<gene>
    <name evidence="2" type="ORF">BTO30_12515</name>
</gene>
<dbReference type="STRING" id="1714264.BTO30_12515"/>
<organism evidence="2 3">
    <name type="scientific">Domibacillus antri</name>
    <dbReference type="NCBI Taxonomy" id="1714264"/>
    <lineage>
        <taxon>Bacteria</taxon>
        <taxon>Bacillati</taxon>
        <taxon>Bacillota</taxon>
        <taxon>Bacilli</taxon>
        <taxon>Bacillales</taxon>
        <taxon>Bacillaceae</taxon>
        <taxon>Domibacillus</taxon>
    </lineage>
</organism>
<proteinExistence type="predicted"/>
<sequence length="221" mass="24074">MNPKGIELHPGHWKNTGSGANGLINEVTEARKVTKRVYGILRAHKVPATYFEDNTSSNQQQNLNALVKHHNQDRDDLIVSVHFNATAGVVEGNIGTEVLYYSEQSLAAKIAKAISDASGLKNRGAKRRTNLAVLTQTYEPAVCTSSTSTVPKEEETKLYQPSAQAITNSTRVVLNRLVAKDPGGIDPSWIKKLDEGKLTESDALGLIFVAIERGLIQGQKE</sequence>
<keyword evidence="3" id="KW-1185">Reference proteome</keyword>
<dbReference type="RefSeq" id="WP_075399074.1">
    <property type="nucleotide sequence ID" value="NZ_MSDU01000028.1"/>
</dbReference>
<dbReference type="OrthoDB" id="9763643at2"/>
<dbReference type="GO" id="GO:0008745">
    <property type="term" value="F:N-acetylmuramoyl-L-alanine amidase activity"/>
    <property type="evidence" value="ECO:0007669"/>
    <property type="project" value="InterPro"/>
</dbReference>
<dbReference type="SMART" id="SM00646">
    <property type="entry name" value="Ami_3"/>
    <property type="match status" value="1"/>
</dbReference>
<accession>A0A1Q8Q3J7</accession>
<comment type="caution">
    <text evidence="2">The sequence shown here is derived from an EMBL/GenBank/DDBJ whole genome shotgun (WGS) entry which is preliminary data.</text>
</comment>
<evidence type="ECO:0000313" key="2">
    <source>
        <dbReference type="EMBL" id="OLN21914.1"/>
    </source>
</evidence>
<protein>
    <recommendedName>
        <fullName evidence="1">MurNAc-LAA domain-containing protein</fullName>
    </recommendedName>
</protein>
<dbReference type="SUPFAM" id="SSF53187">
    <property type="entry name" value="Zn-dependent exopeptidases"/>
    <property type="match status" value="1"/>
</dbReference>
<dbReference type="Pfam" id="PF01520">
    <property type="entry name" value="Amidase_3"/>
    <property type="match status" value="1"/>
</dbReference>
<reference evidence="2 3" key="1">
    <citation type="submission" date="2016-12" db="EMBL/GenBank/DDBJ databases">
        <title>Domibacillus antri genome sequencing.</title>
        <authorList>
            <person name="Verma A."/>
            <person name="Krishnamurthi S."/>
        </authorList>
    </citation>
    <scope>NUCLEOTIDE SEQUENCE [LARGE SCALE GENOMIC DNA]</scope>
    <source>
        <strain evidence="2 3">XD80</strain>
    </source>
</reference>
<dbReference type="CDD" id="cd02696">
    <property type="entry name" value="MurNAc-LAA"/>
    <property type="match status" value="1"/>
</dbReference>
<evidence type="ECO:0000259" key="1">
    <source>
        <dbReference type="SMART" id="SM00646"/>
    </source>
</evidence>
<dbReference type="InterPro" id="IPR002508">
    <property type="entry name" value="MurNAc-LAA_cat"/>
</dbReference>
<dbReference type="AlphaFoldDB" id="A0A1Q8Q3J7"/>
<dbReference type="Proteomes" id="UP000185568">
    <property type="component" value="Unassembled WGS sequence"/>
</dbReference>
<feature type="domain" description="MurNAc-LAA" evidence="1">
    <location>
        <begin position="67"/>
        <end position="171"/>
    </location>
</feature>
<dbReference type="GO" id="GO:0009253">
    <property type="term" value="P:peptidoglycan catabolic process"/>
    <property type="evidence" value="ECO:0007669"/>
    <property type="project" value="InterPro"/>
</dbReference>
<name>A0A1Q8Q3J7_9BACI</name>